<keyword evidence="2" id="KW-0805">Transcription regulation</keyword>
<evidence type="ECO:0000256" key="5">
    <source>
        <dbReference type="PROSITE-ProRule" id="PRU00335"/>
    </source>
</evidence>
<comment type="caution">
    <text evidence="7">The sequence shown here is derived from an EMBL/GenBank/DDBJ whole genome shotgun (WGS) entry which is preliminary data.</text>
</comment>
<dbReference type="Pfam" id="PF00440">
    <property type="entry name" value="TetR_N"/>
    <property type="match status" value="1"/>
</dbReference>
<gene>
    <name evidence="7" type="ORF">Asi02nite_00440</name>
</gene>
<evidence type="ECO:0000259" key="6">
    <source>
        <dbReference type="PROSITE" id="PS50977"/>
    </source>
</evidence>
<evidence type="ECO:0000256" key="1">
    <source>
        <dbReference type="ARBA" id="ARBA00022491"/>
    </source>
</evidence>
<feature type="DNA-binding region" description="H-T-H motif" evidence="5">
    <location>
        <begin position="36"/>
        <end position="55"/>
    </location>
</feature>
<accession>A0ABQ4CGY5</accession>
<feature type="domain" description="HTH tetR-type" evidence="6">
    <location>
        <begin position="13"/>
        <end position="73"/>
    </location>
</feature>
<dbReference type="InterPro" id="IPR001647">
    <property type="entry name" value="HTH_TetR"/>
</dbReference>
<evidence type="ECO:0000256" key="3">
    <source>
        <dbReference type="ARBA" id="ARBA00023125"/>
    </source>
</evidence>
<dbReference type="InterPro" id="IPR050109">
    <property type="entry name" value="HTH-type_TetR-like_transc_reg"/>
</dbReference>
<dbReference type="InterPro" id="IPR039538">
    <property type="entry name" value="BetI_C"/>
</dbReference>
<keyword evidence="1" id="KW-0678">Repressor</keyword>
<dbReference type="InterPro" id="IPR036271">
    <property type="entry name" value="Tet_transcr_reg_TetR-rel_C_sf"/>
</dbReference>
<evidence type="ECO:0000256" key="2">
    <source>
        <dbReference type="ARBA" id="ARBA00023015"/>
    </source>
</evidence>
<dbReference type="SUPFAM" id="SSF46689">
    <property type="entry name" value="Homeodomain-like"/>
    <property type="match status" value="1"/>
</dbReference>
<dbReference type="PROSITE" id="PS01081">
    <property type="entry name" value="HTH_TETR_1"/>
    <property type="match status" value="1"/>
</dbReference>
<dbReference type="PANTHER" id="PTHR30055">
    <property type="entry name" value="HTH-TYPE TRANSCRIPTIONAL REGULATOR RUTR"/>
    <property type="match status" value="1"/>
</dbReference>
<organism evidence="7 8">
    <name type="scientific">Asanoa siamensis</name>
    <dbReference type="NCBI Taxonomy" id="926357"/>
    <lineage>
        <taxon>Bacteria</taxon>
        <taxon>Bacillati</taxon>
        <taxon>Actinomycetota</taxon>
        <taxon>Actinomycetes</taxon>
        <taxon>Micromonosporales</taxon>
        <taxon>Micromonosporaceae</taxon>
        <taxon>Asanoa</taxon>
    </lineage>
</organism>
<proteinExistence type="predicted"/>
<keyword evidence="3 5" id="KW-0238">DNA-binding</keyword>
<protein>
    <submittedName>
        <fullName evidence="7">TetR family transcriptional regulator</fullName>
    </submittedName>
</protein>
<sequence>MCAMPRVSEAHLAARRQQILDAARRCFMRDGFHNTSMQDVIAEAGLSVGAVYRYFKSKNDLITAIAESVIGDASTMFEELARHEPPLSPTEAVERAVTFVERETGPDGLLRIALQVWAEAMRDPALAEFVGNAYSRMRGHFVHLATRARDAGQLPADADVEAIGAVLFGMVPGYALQRMLSNGPDAKTYAAGLRTLVP</sequence>
<dbReference type="InterPro" id="IPR023772">
    <property type="entry name" value="DNA-bd_HTH_TetR-type_CS"/>
</dbReference>
<dbReference type="Proteomes" id="UP000604117">
    <property type="component" value="Unassembled WGS sequence"/>
</dbReference>
<evidence type="ECO:0000313" key="8">
    <source>
        <dbReference type="Proteomes" id="UP000604117"/>
    </source>
</evidence>
<dbReference type="PANTHER" id="PTHR30055:SF229">
    <property type="entry name" value="HTH-TYPE TRANSCRIPTIONAL REPRESSOR RV1474C"/>
    <property type="match status" value="1"/>
</dbReference>
<dbReference type="SUPFAM" id="SSF48498">
    <property type="entry name" value="Tetracyclin repressor-like, C-terminal domain"/>
    <property type="match status" value="1"/>
</dbReference>
<dbReference type="PRINTS" id="PR00455">
    <property type="entry name" value="HTHTETR"/>
</dbReference>
<dbReference type="InterPro" id="IPR009057">
    <property type="entry name" value="Homeodomain-like_sf"/>
</dbReference>
<evidence type="ECO:0000313" key="7">
    <source>
        <dbReference type="EMBL" id="GIF70526.1"/>
    </source>
</evidence>
<keyword evidence="8" id="KW-1185">Reference proteome</keyword>
<evidence type="ECO:0000256" key="4">
    <source>
        <dbReference type="ARBA" id="ARBA00023163"/>
    </source>
</evidence>
<dbReference type="EMBL" id="BONE01000001">
    <property type="protein sequence ID" value="GIF70526.1"/>
    <property type="molecule type" value="Genomic_DNA"/>
</dbReference>
<dbReference type="PROSITE" id="PS50977">
    <property type="entry name" value="HTH_TETR_2"/>
    <property type="match status" value="1"/>
</dbReference>
<keyword evidence="4" id="KW-0804">Transcription</keyword>
<reference evidence="7 8" key="1">
    <citation type="submission" date="2021-01" db="EMBL/GenBank/DDBJ databases">
        <title>Whole genome shotgun sequence of Asanoa siamensis NBRC 107932.</title>
        <authorList>
            <person name="Komaki H."/>
            <person name="Tamura T."/>
        </authorList>
    </citation>
    <scope>NUCLEOTIDE SEQUENCE [LARGE SCALE GENOMIC DNA]</scope>
    <source>
        <strain evidence="7 8">NBRC 107932</strain>
    </source>
</reference>
<name>A0ABQ4CGY5_9ACTN</name>
<dbReference type="Pfam" id="PF13977">
    <property type="entry name" value="TetR_C_6"/>
    <property type="match status" value="1"/>
</dbReference>
<dbReference type="Gene3D" id="1.10.357.10">
    <property type="entry name" value="Tetracycline Repressor, domain 2"/>
    <property type="match status" value="1"/>
</dbReference>